<dbReference type="EMBL" id="JRKL02004458">
    <property type="protein sequence ID" value="KAF3952557.1"/>
    <property type="molecule type" value="Genomic_DNA"/>
</dbReference>
<keyword evidence="1" id="KW-0472">Membrane</keyword>
<dbReference type="AlphaFoldDB" id="A0A8J4VC57"/>
<keyword evidence="1" id="KW-1133">Transmembrane helix</keyword>
<dbReference type="Proteomes" id="UP000737018">
    <property type="component" value="Unassembled WGS sequence"/>
</dbReference>
<reference evidence="2" key="1">
    <citation type="submission" date="2020-03" db="EMBL/GenBank/DDBJ databases">
        <title>Castanea mollissima Vanexum genome sequencing.</title>
        <authorList>
            <person name="Staton M."/>
        </authorList>
    </citation>
    <scope>NUCLEOTIDE SEQUENCE</scope>
    <source>
        <tissue evidence="2">Leaf</tissue>
    </source>
</reference>
<sequence length="122" mass="13443">MLCSSIPSVVVEETTSIPSLLCASQLDTCPVKVPITVVPPFLLSSPLQWWVRSGLWVLVRSLGLLLLLLLLLCLAFGFTRLATTLSFFLMLEVTFLILPLLPSDFLFGVTKPKYSKSKSMAL</sequence>
<feature type="transmembrane region" description="Helical" evidence="1">
    <location>
        <begin position="57"/>
        <end position="79"/>
    </location>
</feature>
<name>A0A8J4VC57_9ROSI</name>
<organism evidence="2 3">
    <name type="scientific">Castanea mollissima</name>
    <name type="common">Chinese chestnut</name>
    <dbReference type="NCBI Taxonomy" id="60419"/>
    <lineage>
        <taxon>Eukaryota</taxon>
        <taxon>Viridiplantae</taxon>
        <taxon>Streptophyta</taxon>
        <taxon>Embryophyta</taxon>
        <taxon>Tracheophyta</taxon>
        <taxon>Spermatophyta</taxon>
        <taxon>Magnoliopsida</taxon>
        <taxon>eudicotyledons</taxon>
        <taxon>Gunneridae</taxon>
        <taxon>Pentapetalae</taxon>
        <taxon>rosids</taxon>
        <taxon>fabids</taxon>
        <taxon>Fagales</taxon>
        <taxon>Fagaceae</taxon>
        <taxon>Castanea</taxon>
    </lineage>
</organism>
<evidence type="ECO:0000256" key="1">
    <source>
        <dbReference type="SAM" id="Phobius"/>
    </source>
</evidence>
<evidence type="ECO:0000313" key="3">
    <source>
        <dbReference type="Proteomes" id="UP000737018"/>
    </source>
</evidence>
<protein>
    <submittedName>
        <fullName evidence="2">Uncharacterized protein</fullName>
    </submittedName>
</protein>
<keyword evidence="1" id="KW-0812">Transmembrane</keyword>
<evidence type="ECO:0000313" key="2">
    <source>
        <dbReference type="EMBL" id="KAF3952557.1"/>
    </source>
</evidence>
<keyword evidence="3" id="KW-1185">Reference proteome</keyword>
<feature type="transmembrane region" description="Helical" evidence="1">
    <location>
        <begin position="85"/>
        <end position="109"/>
    </location>
</feature>
<accession>A0A8J4VC57</accession>
<gene>
    <name evidence="2" type="ORF">CMV_021901</name>
</gene>
<proteinExistence type="predicted"/>
<comment type="caution">
    <text evidence="2">The sequence shown here is derived from an EMBL/GenBank/DDBJ whole genome shotgun (WGS) entry which is preliminary data.</text>
</comment>